<comment type="caution">
    <text evidence="2">The sequence shown here is derived from an EMBL/GenBank/DDBJ whole genome shotgun (WGS) entry which is preliminary data.</text>
</comment>
<protein>
    <recommendedName>
        <fullName evidence="4">Secreted protein</fullName>
    </recommendedName>
</protein>
<evidence type="ECO:0000313" key="2">
    <source>
        <dbReference type="EMBL" id="KAL1837202.1"/>
    </source>
</evidence>
<dbReference type="EMBL" id="JAZGSY010000318">
    <property type="protein sequence ID" value="KAL1837202.1"/>
    <property type="molecule type" value="Genomic_DNA"/>
</dbReference>
<keyword evidence="1" id="KW-0732">Signal</keyword>
<accession>A0ABR3V606</accession>
<evidence type="ECO:0008006" key="4">
    <source>
        <dbReference type="Google" id="ProtNLM"/>
    </source>
</evidence>
<evidence type="ECO:0000256" key="1">
    <source>
        <dbReference type="SAM" id="SignalP"/>
    </source>
</evidence>
<dbReference type="InterPro" id="IPR025649">
    <property type="entry name" value="DUF4360"/>
</dbReference>
<gene>
    <name evidence="2" type="ORF">VTJ49DRAFT_4153</name>
</gene>
<reference evidence="2 3" key="1">
    <citation type="journal article" date="2024" name="Commun. Biol.">
        <title>Comparative genomic analysis of thermophilic fungi reveals convergent evolutionary adaptations and gene losses.</title>
        <authorList>
            <person name="Steindorff A.S."/>
            <person name="Aguilar-Pontes M.V."/>
            <person name="Robinson A.J."/>
            <person name="Andreopoulos B."/>
            <person name="LaButti K."/>
            <person name="Kuo A."/>
            <person name="Mondo S."/>
            <person name="Riley R."/>
            <person name="Otillar R."/>
            <person name="Haridas S."/>
            <person name="Lipzen A."/>
            <person name="Grimwood J."/>
            <person name="Schmutz J."/>
            <person name="Clum A."/>
            <person name="Reid I.D."/>
            <person name="Moisan M.C."/>
            <person name="Butler G."/>
            <person name="Nguyen T.T.M."/>
            <person name="Dewar K."/>
            <person name="Conant G."/>
            <person name="Drula E."/>
            <person name="Henrissat B."/>
            <person name="Hansel C."/>
            <person name="Singer S."/>
            <person name="Hutchinson M.I."/>
            <person name="de Vries R.P."/>
            <person name="Natvig D.O."/>
            <person name="Powell A.J."/>
            <person name="Tsang A."/>
            <person name="Grigoriev I.V."/>
        </authorList>
    </citation>
    <scope>NUCLEOTIDE SEQUENCE [LARGE SCALE GENOMIC DNA]</scope>
    <source>
        <strain evidence="2 3">CBS 620.91</strain>
    </source>
</reference>
<dbReference type="Proteomes" id="UP001583172">
    <property type="component" value="Unassembled WGS sequence"/>
</dbReference>
<feature type="signal peptide" evidence="1">
    <location>
        <begin position="1"/>
        <end position="19"/>
    </location>
</feature>
<evidence type="ECO:0000313" key="3">
    <source>
        <dbReference type="Proteomes" id="UP001583172"/>
    </source>
</evidence>
<feature type="chain" id="PRO_5045877200" description="Secreted protein" evidence="1">
    <location>
        <begin position="20"/>
        <end position="196"/>
    </location>
</feature>
<dbReference type="Pfam" id="PF14273">
    <property type="entry name" value="DUF4360"/>
    <property type="match status" value="1"/>
</dbReference>
<proteinExistence type="predicted"/>
<name>A0ABR3V606_HUMIN</name>
<dbReference type="PANTHER" id="PTHR38847">
    <property type="match status" value="1"/>
</dbReference>
<dbReference type="PANTHER" id="PTHR38847:SF1">
    <property type="entry name" value="PSEUDOURIDINE SYNTHASE RSUA_RLUA-LIKE DOMAIN-CONTAINING PROTEIN"/>
    <property type="match status" value="1"/>
</dbReference>
<sequence length="196" mass="21046">MGLLSNLALLLAATSAVVAETTATPNVPKISSITFSGSGCTRDPKFSGTFSDPKLTFHDFSATLPGKNQTVHCQAHLQATGGSKGWQYAVKSNTIRGHVVLQPGTALTHYTTVYFSQKPADTESFKDTLSNSGNRTINRSVVLAGKSDGKKVWSPCIGSDGYTGMLNVNFRAVLTGDAKAYFEATSEEWDVEWRQC</sequence>
<organism evidence="2 3">
    <name type="scientific">Humicola insolens</name>
    <name type="common">Soft-rot fungus</name>
    <dbReference type="NCBI Taxonomy" id="85995"/>
    <lineage>
        <taxon>Eukaryota</taxon>
        <taxon>Fungi</taxon>
        <taxon>Dikarya</taxon>
        <taxon>Ascomycota</taxon>
        <taxon>Pezizomycotina</taxon>
        <taxon>Sordariomycetes</taxon>
        <taxon>Sordariomycetidae</taxon>
        <taxon>Sordariales</taxon>
        <taxon>Chaetomiaceae</taxon>
        <taxon>Mycothermus</taxon>
    </lineage>
</organism>
<keyword evidence="3" id="KW-1185">Reference proteome</keyword>